<dbReference type="AlphaFoldDB" id="A0A1N6X7X9"/>
<proteinExistence type="predicted"/>
<keyword evidence="2" id="KW-1185">Reference proteome</keyword>
<evidence type="ECO:0000313" key="2">
    <source>
        <dbReference type="Proteomes" id="UP000186953"/>
    </source>
</evidence>
<gene>
    <name evidence="1" type="ORF">SAMN05421797_10522</name>
</gene>
<dbReference type="EMBL" id="FTMA01000005">
    <property type="protein sequence ID" value="SIQ98416.1"/>
    <property type="molecule type" value="Genomic_DNA"/>
</dbReference>
<accession>A0A1N6X7X9</accession>
<evidence type="ECO:0000313" key="1">
    <source>
        <dbReference type="EMBL" id="SIQ98416.1"/>
    </source>
</evidence>
<sequence length="29" mass="3445">MAYEKARIKTIRAYHNNAFKEGYNGKEKI</sequence>
<dbReference type="STRING" id="228959.SAMN05421797_10522"/>
<dbReference type="Proteomes" id="UP000186953">
    <property type="component" value="Unassembled WGS sequence"/>
</dbReference>
<protein>
    <submittedName>
        <fullName evidence="1">Uncharacterized protein</fullName>
    </submittedName>
</protein>
<organism evidence="1 2">
    <name type="scientific">Maribacter ulvicola</name>
    <dbReference type="NCBI Taxonomy" id="228959"/>
    <lineage>
        <taxon>Bacteria</taxon>
        <taxon>Pseudomonadati</taxon>
        <taxon>Bacteroidota</taxon>
        <taxon>Flavobacteriia</taxon>
        <taxon>Flavobacteriales</taxon>
        <taxon>Flavobacteriaceae</taxon>
        <taxon>Maribacter</taxon>
    </lineage>
</organism>
<name>A0A1N6X7X9_9FLAO</name>
<reference evidence="2" key="1">
    <citation type="submission" date="2017-01" db="EMBL/GenBank/DDBJ databases">
        <authorList>
            <person name="Varghese N."/>
            <person name="Submissions S."/>
        </authorList>
    </citation>
    <scope>NUCLEOTIDE SEQUENCE [LARGE SCALE GENOMIC DNA]</scope>
    <source>
        <strain evidence="2">DSM 15366</strain>
    </source>
</reference>